<evidence type="ECO:0000313" key="9">
    <source>
        <dbReference type="Proteomes" id="UP000297716"/>
    </source>
</evidence>
<evidence type="ECO:0000256" key="7">
    <source>
        <dbReference type="RuleBase" id="RU000461"/>
    </source>
</evidence>
<dbReference type="CDD" id="cd11040">
    <property type="entry name" value="CYP7_CYP8-like"/>
    <property type="match status" value="1"/>
</dbReference>
<dbReference type="Proteomes" id="UP000297716">
    <property type="component" value="Unassembled WGS sequence"/>
</dbReference>
<feature type="binding site" description="axial binding residue" evidence="6">
    <location>
        <position position="355"/>
    </location>
    <ligand>
        <name>heme</name>
        <dbReference type="ChEBI" id="CHEBI:30413"/>
    </ligand>
    <ligandPart>
        <name>Fe</name>
        <dbReference type="ChEBI" id="CHEBI:18248"/>
    </ligandPart>
</feature>
<evidence type="ECO:0000256" key="1">
    <source>
        <dbReference type="ARBA" id="ARBA00001971"/>
    </source>
</evidence>
<evidence type="ECO:0008006" key="10">
    <source>
        <dbReference type="Google" id="ProtNLM"/>
    </source>
</evidence>
<dbReference type="PANTHER" id="PTHR47582:SF1">
    <property type="entry name" value="P450, PUTATIVE (EUROFUNG)-RELATED"/>
    <property type="match status" value="1"/>
</dbReference>
<dbReference type="InterPro" id="IPR002403">
    <property type="entry name" value="Cyt_P450_E_grp-IV"/>
</dbReference>
<gene>
    <name evidence="8" type="ORF">E0Z10_g10866</name>
</gene>
<keyword evidence="9" id="KW-1185">Reference proteome</keyword>
<keyword evidence="3 6" id="KW-0479">Metal-binding</keyword>
<dbReference type="PANTHER" id="PTHR47582">
    <property type="entry name" value="P450, PUTATIVE (EUROFUNG)-RELATED"/>
    <property type="match status" value="1"/>
</dbReference>
<dbReference type="EMBL" id="SKBN01000503">
    <property type="protein sequence ID" value="TGJ76590.1"/>
    <property type="molecule type" value="Genomic_DNA"/>
</dbReference>
<dbReference type="Pfam" id="PF00067">
    <property type="entry name" value="p450"/>
    <property type="match status" value="1"/>
</dbReference>
<dbReference type="PROSITE" id="PS00086">
    <property type="entry name" value="CYTOCHROME_P450"/>
    <property type="match status" value="1"/>
</dbReference>
<keyword evidence="4 6" id="KW-0408">Iron</keyword>
<evidence type="ECO:0000256" key="6">
    <source>
        <dbReference type="PIRSR" id="PIRSR602403-1"/>
    </source>
</evidence>
<sequence length="445" mass="50457">MVPFIGHIIDMVRYKKNYFQRLRDQCQLPIVTLQLVSLKVYAVFSLPAIQSIQKQNESFAFEPIQAWLSSKAMVNMGLSLVPYIVQSMTTIKLNEWLRHHITLVTTDTVYGPHNPFQSKEVESAFWAFEQAIPRLLFLPQWFSRAGIRNRKIVADAFQHYFLNGHHESASAMVKDFYAVECSYGFSLSDRSLFEVGNVIASLANTYAAVFWLLFYVFSSPSALQRIRHEVSSIITTSVDTLCGKQTTQHILDMTKVTSHCPFLVSTFKETIRLHSVDISLRQVCKDTVLDNTYCLKKGAMIIMPTISIHTDSKIWGSDALSFNYDRFLFAKSSATQKEKVSAAAFRSFGGGRTLCPGRHFATTQIMVWISMLVMRFDIEPTSGCWVKPTADKSNMANVLMGVDHDIDVQFAPRDFYNDGIWDVRMANSKAILSLAVEDLADDQKP</sequence>
<comment type="similarity">
    <text evidence="2 7">Belongs to the cytochrome P450 family.</text>
</comment>
<accession>A0A4Z0YCB1</accession>
<evidence type="ECO:0000256" key="5">
    <source>
        <dbReference type="ARBA" id="ARBA00023033"/>
    </source>
</evidence>
<dbReference type="GO" id="GO:0005506">
    <property type="term" value="F:iron ion binding"/>
    <property type="evidence" value="ECO:0007669"/>
    <property type="project" value="InterPro"/>
</dbReference>
<comment type="cofactor">
    <cofactor evidence="1 6">
        <name>heme</name>
        <dbReference type="ChEBI" id="CHEBI:30413"/>
    </cofactor>
</comment>
<evidence type="ECO:0000256" key="2">
    <source>
        <dbReference type="ARBA" id="ARBA00010617"/>
    </source>
</evidence>
<dbReference type="GO" id="GO:0020037">
    <property type="term" value="F:heme binding"/>
    <property type="evidence" value="ECO:0007669"/>
    <property type="project" value="InterPro"/>
</dbReference>
<reference evidence="8 9" key="1">
    <citation type="submission" date="2019-03" db="EMBL/GenBank/DDBJ databases">
        <title>Draft genome sequence of Xylaria hypoxylon DSM 108379, a ubiquitous saprotrophic-parasitic fungi on hardwood.</title>
        <authorList>
            <person name="Buettner E."/>
            <person name="Leonhardt S."/>
            <person name="Gebauer A.M."/>
            <person name="Liers C."/>
            <person name="Hofrichter M."/>
            <person name="Kellner H."/>
        </authorList>
    </citation>
    <scope>NUCLEOTIDE SEQUENCE [LARGE SCALE GENOMIC DNA]</scope>
    <source>
        <strain evidence="8 9">DSM 108379</strain>
    </source>
</reference>
<dbReference type="SUPFAM" id="SSF48264">
    <property type="entry name" value="Cytochrome P450"/>
    <property type="match status" value="1"/>
</dbReference>
<dbReference type="GO" id="GO:0004497">
    <property type="term" value="F:monooxygenase activity"/>
    <property type="evidence" value="ECO:0007669"/>
    <property type="project" value="UniProtKB-KW"/>
</dbReference>
<protein>
    <recommendedName>
        <fullName evidence="10">Cytochrome P450</fullName>
    </recommendedName>
</protein>
<keyword evidence="6 7" id="KW-0349">Heme</keyword>
<dbReference type="STRING" id="37992.A0A4Z0YCB1"/>
<name>A0A4Z0YCB1_9PEZI</name>
<dbReference type="InterPro" id="IPR001128">
    <property type="entry name" value="Cyt_P450"/>
</dbReference>
<evidence type="ECO:0000256" key="4">
    <source>
        <dbReference type="ARBA" id="ARBA00023004"/>
    </source>
</evidence>
<proteinExistence type="inferred from homology"/>
<keyword evidence="5 7" id="KW-0503">Monooxygenase</keyword>
<dbReference type="PRINTS" id="PR00465">
    <property type="entry name" value="EP450IV"/>
</dbReference>
<keyword evidence="7" id="KW-0560">Oxidoreductase</keyword>
<evidence type="ECO:0000313" key="8">
    <source>
        <dbReference type="EMBL" id="TGJ76590.1"/>
    </source>
</evidence>
<dbReference type="InterPro" id="IPR053007">
    <property type="entry name" value="CYP450_monoxygenase_sec-met"/>
</dbReference>
<dbReference type="AlphaFoldDB" id="A0A4Z0YCB1"/>
<dbReference type="Gene3D" id="1.10.630.10">
    <property type="entry name" value="Cytochrome P450"/>
    <property type="match status" value="1"/>
</dbReference>
<comment type="caution">
    <text evidence="8">The sequence shown here is derived from an EMBL/GenBank/DDBJ whole genome shotgun (WGS) entry which is preliminary data.</text>
</comment>
<dbReference type="OrthoDB" id="3366823at2759"/>
<evidence type="ECO:0000256" key="3">
    <source>
        <dbReference type="ARBA" id="ARBA00022723"/>
    </source>
</evidence>
<organism evidence="8 9">
    <name type="scientific">Xylaria hypoxylon</name>
    <dbReference type="NCBI Taxonomy" id="37992"/>
    <lineage>
        <taxon>Eukaryota</taxon>
        <taxon>Fungi</taxon>
        <taxon>Dikarya</taxon>
        <taxon>Ascomycota</taxon>
        <taxon>Pezizomycotina</taxon>
        <taxon>Sordariomycetes</taxon>
        <taxon>Xylariomycetidae</taxon>
        <taxon>Xylariales</taxon>
        <taxon>Xylariaceae</taxon>
        <taxon>Xylaria</taxon>
    </lineage>
</organism>
<dbReference type="InterPro" id="IPR017972">
    <property type="entry name" value="Cyt_P450_CS"/>
</dbReference>
<dbReference type="GO" id="GO:0016705">
    <property type="term" value="F:oxidoreductase activity, acting on paired donors, with incorporation or reduction of molecular oxygen"/>
    <property type="evidence" value="ECO:0007669"/>
    <property type="project" value="InterPro"/>
</dbReference>
<dbReference type="InterPro" id="IPR036396">
    <property type="entry name" value="Cyt_P450_sf"/>
</dbReference>